<dbReference type="SUPFAM" id="SSF52172">
    <property type="entry name" value="CheY-like"/>
    <property type="match status" value="2"/>
</dbReference>
<protein>
    <recommendedName>
        <fullName evidence="2">histidine kinase</fullName>
        <ecNumber evidence="2">2.7.13.3</ecNumber>
    </recommendedName>
</protein>
<dbReference type="Gene3D" id="3.30.565.10">
    <property type="entry name" value="Histidine kinase-like ATPase, C-terminal domain"/>
    <property type="match status" value="1"/>
</dbReference>
<dbReference type="Pfam" id="PF00989">
    <property type="entry name" value="PAS"/>
    <property type="match status" value="1"/>
</dbReference>
<dbReference type="Gene3D" id="1.10.287.130">
    <property type="match status" value="1"/>
</dbReference>
<dbReference type="InterPro" id="IPR011006">
    <property type="entry name" value="CheY-like_superfamily"/>
</dbReference>
<keyword evidence="8" id="KW-0418">Kinase</keyword>
<reference evidence="8 9" key="1">
    <citation type="submission" date="2021-08" db="EMBL/GenBank/DDBJ databases">
        <authorList>
            <person name="Peeters C."/>
        </authorList>
    </citation>
    <scope>NUCLEOTIDE SEQUENCE [LARGE SCALE GENOMIC DNA]</scope>
    <source>
        <strain evidence="8 9">LMG 21510</strain>
    </source>
</reference>
<dbReference type="PRINTS" id="PR00344">
    <property type="entry name" value="BCTRLSENSOR"/>
</dbReference>
<dbReference type="PANTHER" id="PTHR43547">
    <property type="entry name" value="TWO-COMPONENT HISTIDINE KINASE"/>
    <property type="match status" value="1"/>
</dbReference>
<evidence type="ECO:0000256" key="1">
    <source>
        <dbReference type="ARBA" id="ARBA00000085"/>
    </source>
</evidence>
<evidence type="ECO:0000259" key="5">
    <source>
        <dbReference type="PROSITE" id="PS50109"/>
    </source>
</evidence>
<evidence type="ECO:0000313" key="8">
    <source>
        <dbReference type="EMBL" id="CAG9165342.1"/>
    </source>
</evidence>
<dbReference type="SMART" id="SM00448">
    <property type="entry name" value="REC"/>
    <property type="match status" value="2"/>
</dbReference>
<dbReference type="SMART" id="SM00388">
    <property type="entry name" value="HisKA"/>
    <property type="match status" value="1"/>
</dbReference>
<comment type="catalytic activity">
    <reaction evidence="1">
        <text>ATP + protein L-histidine = ADP + protein N-phospho-L-histidine.</text>
        <dbReference type="EC" id="2.7.13.3"/>
    </reaction>
</comment>
<sequence>MSEFSTRQQDWSAEQTVLVVDDNPVTRYSTSRLLRAAGFSTVEAETGHEAIALAMTAVDAVVLDVHLPDMNGFQVCEAIRANGATAALPVIHLSAAYVQEHDKVKGLDAGANAYLTHPVEPRVLIATVAALLRAARAEQAMRQSEAKFRAIYQQAISGICLLDGEGRVVDANPAMLSTLGRDAASLIGQPVADFAPQEWKARVAELASAGGEGGWEGTFPLLDGEGGTVHLEWHISAPLESGVKVAVVSNITERIDFEARMELLVEREQAARSALERLNRMKDDFIAILSHELRNPLNAINLWTQILRRRASGDDVMRGIEAIERSVRMQQRLVADLLDVSMLNVGKLKLEREFADPVALARTAIDIHASAALEKQIVVLADLPDAIPEPIWLDPGRFQQILWNLLSNAIKFSKPGGTVSVRMTYTREQLYVRVHDEGIGITPEFLPYLFDRFTQSTATQRRSHHGLGLGLAIVKQVVEMHGGTITAHSAGVNRGSVFEVTLPVLRKPLAEAAAGEAGVLGEAGAVRRGAAQLVSLDVLVVEDDADALDALATMLRDNGAKVRKARGFADAIDCIAVAMPALIVSDIGLPGRDGYDLIAEIRRIEAARGVPRTPAIALTAFNRDQDQAMALEAGFDAHCAKPLRLQSLMYAFNSIAERAADAGKSAEA</sequence>
<comment type="caution">
    <text evidence="8">The sequence shown here is derived from an EMBL/GenBank/DDBJ whole genome shotgun (WGS) entry which is preliminary data.</text>
</comment>
<dbReference type="SUPFAM" id="SSF55785">
    <property type="entry name" value="PYP-like sensor domain (PAS domain)"/>
    <property type="match status" value="1"/>
</dbReference>
<keyword evidence="8" id="KW-0808">Transferase</keyword>
<evidence type="ECO:0000259" key="7">
    <source>
        <dbReference type="PROSITE" id="PS50112"/>
    </source>
</evidence>
<dbReference type="SUPFAM" id="SSF47384">
    <property type="entry name" value="Homodimeric domain of signal transducing histidine kinase"/>
    <property type="match status" value="1"/>
</dbReference>
<feature type="modified residue" description="4-aspartylphosphate" evidence="4">
    <location>
        <position position="586"/>
    </location>
</feature>
<dbReference type="RefSeq" id="WP_224038920.1">
    <property type="nucleotide sequence ID" value="NZ_CAJZAH010000001.1"/>
</dbReference>
<dbReference type="InterPro" id="IPR036097">
    <property type="entry name" value="HisK_dim/P_sf"/>
</dbReference>
<evidence type="ECO:0000259" key="6">
    <source>
        <dbReference type="PROSITE" id="PS50110"/>
    </source>
</evidence>
<dbReference type="EMBL" id="CAJZAH010000001">
    <property type="protein sequence ID" value="CAG9165342.1"/>
    <property type="molecule type" value="Genomic_DNA"/>
</dbReference>
<dbReference type="GO" id="GO:0004673">
    <property type="term" value="F:protein histidine kinase activity"/>
    <property type="evidence" value="ECO:0007669"/>
    <property type="project" value="UniProtKB-EC"/>
</dbReference>
<dbReference type="InterPro" id="IPR000014">
    <property type="entry name" value="PAS"/>
</dbReference>
<dbReference type="InterPro" id="IPR035965">
    <property type="entry name" value="PAS-like_dom_sf"/>
</dbReference>
<dbReference type="Gene3D" id="3.30.450.20">
    <property type="entry name" value="PAS domain"/>
    <property type="match status" value="1"/>
</dbReference>
<evidence type="ECO:0000313" key="9">
    <source>
        <dbReference type="Proteomes" id="UP000721236"/>
    </source>
</evidence>
<keyword evidence="3 4" id="KW-0597">Phosphoprotein</keyword>
<evidence type="ECO:0000256" key="4">
    <source>
        <dbReference type="PROSITE-ProRule" id="PRU00169"/>
    </source>
</evidence>
<proteinExistence type="predicted"/>
<keyword evidence="9" id="KW-1185">Reference proteome</keyword>
<feature type="modified residue" description="4-aspartylphosphate" evidence="4">
    <location>
        <position position="64"/>
    </location>
</feature>
<feature type="domain" description="Histidine kinase" evidence="5">
    <location>
        <begin position="288"/>
        <end position="506"/>
    </location>
</feature>
<dbReference type="SUPFAM" id="SSF55874">
    <property type="entry name" value="ATPase domain of HSP90 chaperone/DNA topoisomerase II/histidine kinase"/>
    <property type="match status" value="1"/>
</dbReference>
<dbReference type="PANTHER" id="PTHR43547:SF2">
    <property type="entry name" value="HYBRID SIGNAL TRANSDUCTION HISTIDINE KINASE C"/>
    <property type="match status" value="1"/>
</dbReference>
<dbReference type="PROSITE" id="PS50112">
    <property type="entry name" value="PAS"/>
    <property type="match status" value="1"/>
</dbReference>
<dbReference type="Proteomes" id="UP000721236">
    <property type="component" value="Unassembled WGS sequence"/>
</dbReference>
<feature type="domain" description="Response regulatory" evidence="6">
    <location>
        <begin position="16"/>
        <end position="132"/>
    </location>
</feature>
<dbReference type="PROSITE" id="PS50110">
    <property type="entry name" value="RESPONSE_REGULATORY"/>
    <property type="match status" value="2"/>
</dbReference>
<evidence type="ECO:0000256" key="3">
    <source>
        <dbReference type="ARBA" id="ARBA00022553"/>
    </source>
</evidence>
<dbReference type="SMART" id="SM00091">
    <property type="entry name" value="PAS"/>
    <property type="match status" value="1"/>
</dbReference>
<dbReference type="InterPro" id="IPR004358">
    <property type="entry name" value="Sig_transdc_His_kin-like_C"/>
</dbReference>
<dbReference type="InterPro" id="IPR036890">
    <property type="entry name" value="HATPase_C_sf"/>
</dbReference>
<dbReference type="Pfam" id="PF00072">
    <property type="entry name" value="Response_reg"/>
    <property type="match status" value="2"/>
</dbReference>
<dbReference type="Pfam" id="PF00512">
    <property type="entry name" value="HisKA"/>
    <property type="match status" value="1"/>
</dbReference>
<dbReference type="PROSITE" id="PS50109">
    <property type="entry name" value="HIS_KIN"/>
    <property type="match status" value="1"/>
</dbReference>
<dbReference type="Gene3D" id="3.40.50.2300">
    <property type="match status" value="2"/>
</dbReference>
<dbReference type="NCBIfam" id="TIGR00229">
    <property type="entry name" value="sensory_box"/>
    <property type="match status" value="1"/>
</dbReference>
<dbReference type="EC" id="2.7.13.3" evidence="2"/>
<dbReference type="InterPro" id="IPR003594">
    <property type="entry name" value="HATPase_dom"/>
</dbReference>
<dbReference type="InterPro" id="IPR013767">
    <property type="entry name" value="PAS_fold"/>
</dbReference>
<dbReference type="InterPro" id="IPR003661">
    <property type="entry name" value="HisK_dim/P_dom"/>
</dbReference>
<dbReference type="SMART" id="SM00387">
    <property type="entry name" value="HATPase_c"/>
    <property type="match status" value="1"/>
</dbReference>
<dbReference type="CDD" id="cd00082">
    <property type="entry name" value="HisKA"/>
    <property type="match status" value="1"/>
</dbReference>
<feature type="domain" description="PAS" evidence="7">
    <location>
        <begin position="144"/>
        <end position="214"/>
    </location>
</feature>
<dbReference type="Gene3D" id="6.10.250.690">
    <property type="match status" value="1"/>
</dbReference>
<dbReference type="InterPro" id="IPR005467">
    <property type="entry name" value="His_kinase_dom"/>
</dbReference>
<dbReference type="Pfam" id="PF02518">
    <property type="entry name" value="HATPase_c"/>
    <property type="match status" value="1"/>
</dbReference>
<dbReference type="CDD" id="cd00130">
    <property type="entry name" value="PAS"/>
    <property type="match status" value="1"/>
</dbReference>
<name>A0ABM8WE32_9BURK</name>
<feature type="domain" description="Response regulatory" evidence="6">
    <location>
        <begin position="537"/>
        <end position="656"/>
    </location>
</feature>
<organism evidence="8 9">
    <name type="scientific">Cupriavidus respiraculi</name>
    <dbReference type="NCBI Taxonomy" id="195930"/>
    <lineage>
        <taxon>Bacteria</taxon>
        <taxon>Pseudomonadati</taxon>
        <taxon>Pseudomonadota</taxon>
        <taxon>Betaproteobacteria</taxon>
        <taxon>Burkholderiales</taxon>
        <taxon>Burkholderiaceae</taxon>
        <taxon>Cupriavidus</taxon>
    </lineage>
</organism>
<evidence type="ECO:0000256" key="2">
    <source>
        <dbReference type="ARBA" id="ARBA00012438"/>
    </source>
</evidence>
<dbReference type="InterPro" id="IPR001789">
    <property type="entry name" value="Sig_transdc_resp-reg_receiver"/>
</dbReference>
<accession>A0ABM8WE32</accession>
<gene>
    <name evidence="8" type="primary">rcsC_2</name>
    <name evidence="8" type="ORF">LMG21510_00046</name>
</gene>